<accession>A0A6N4SVF7</accession>
<dbReference type="Proteomes" id="UP000001822">
    <property type="component" value="Chromosome"/>
</dbReference>
<evidence type="ECO:0000313" key="3">
    <source>
        <dbReference type="Proteomes" id="UP000001822"/>
    </source>
</evidence>
<protein>
    <submittedName>
        <fullName evidence="2">Uncharacterized protein</fullName>
    </submittedName>
</protein>
<dbReference type="EMBL" id="CP000383">
    <property type="protein sequence ID" value="ABG60442.1"/>
    <property type="molecule type" value="Genomic_DNA"/>
</dbReference>
<keyword evidence="1" id="KW-1133">Transmembrane helix</keyword>
<organism evidence="2 3">
    <name type="scientific">Cytophaga hutchinsonii (strain ATCC 33406 / DSM 1761 / CIP 103989 / NBRC 15051 / NCIMB 9469 / D465)</name>
    <dbReference type="NCBI Taxonomy" id="269798"/>
    <lineage>
        <taxon>Bacteria</taxon>
        <taxon>Pseudomonadati</taxon>
        <taxon>Bacteroidota</taxon>
        <taxon>Cytophagia</taxon>
        <taxon>Cytophagales</taxon>
        <taxon>Cytophagaceae</taxon>
        <taxon>Cytophaga</taxon>
    </lineage>
</organism>
<keyword evidence="3" id="KW-1185">Reference proteome</keyword>
<keyword evidence="1" id="KW-0812">Transmembrane</keyword>
<name>A0A6N4SVF7_CYTH3</name>
<dbReference type="KEGG" id="chu:CHU_3202"/>
<feature type="transmembrane region" description="Helical" evidence="1">
    <location>
        <begin position="73"/>
        <end position="96"/>
    </location>
</feature>
<dbReference type="AlphaFoldDB" id="A0A6N4SVF7"/>
<proteinExistence type="predicted"/>
<keyword evidence="1" id="KW-0472">Membrane</keyword>
<gene>
    <name evidence="2" type="ordered locus">CHU_3202</name>
</gene>
<evidence type="ECO:0000256" key="1">
    <source>
        <dbReference type="SAM" id="Phobius"/>
    </source>
</evidence>
<reference evidence="2 3" key="1">
    <citation type="journal article" date="2007" name="Appl. Environ. Microbiol.">
        <title>Genome sequence of the cellulolytic gliding bacterium Cytophaga hutchinsonii.</title>
        <authorList>
            <person name="Xie G."/>
            <person name="Bruce D.C."/>
            <person name="Challacombe J.F."/>
            <person name="Chertkov O."/>
            <person name="Detter J.C."/>
            <person name="Gilna P."/>
            <person name="Han C.S."/>
            <person name="Lucas S."/>
            <person name="Misra M."/>
            <person name="Myers G.L."/>
            <person name="Richardson P."/>
            <person name="Tapia R."/>
            <person name="Thayer N."/>
            <person name="Thompson L.S."/>
            <person name="Brettin T.S."/>
            <person name="Henrissat B."/>
            <person name="Wilson D.B."/>
            <person name="McBride M.J."/>
        </authorList>
    </citation>
    <scope>NUCLEOTIDE SEQUENCE [LARGE SCALE GENOMIC DNA]</scope>
    <source>
        <strain evidence="3">ATCC 33406 / DSM 1761 / CIP 103989 / NBRC 15051 / NCIMB 9469 / D465</strain>
    </source>
</reference>
<evidence type="ECO:0000313" key="2">
    <source>
        <dbReference type="EMBL" id="ABG60442.1"/>
    </source>
</evidence>
<sequence>MTMNNMKEKCSVCHRPWGGCSVCHRPWCCSLGLWHTDRNDRVACGTQATATPCYFSQSSLPLSMFARRLASHALLSVVVLSFVVSLMLSAAIALAYTRSTEILLYKNYIKGYRNIQSAQEYFFSLQLQTPVNLTLDLYQTGDDSVQIRSCHWGLWEAAGFKSAVFGTRSIEKSMIYGCLPADKFKSALWMSQVSYGVGLTGSAHIKGDCYISEGGVRTDINVGGYASTISKHLEGNSYKCDPLTIVSTEQQQQYLNNLQQGNFNAVFTQPEMYADKISDTMYRSFSQPTLCIMLDAVKVNLASAHIKGNCILYSKQPLSIPASAKLEQVQIIAPTVFIEPGFTGSIHVLASDSIYVAENVVLQYPSSLVLNIQTFKVNGTNITIKNTAIVNGLIYSYQAVPDMQRSLIRIAERAGTTGIIYSNGLVELKGRHTGNITTAGFQYKNHEQTLTNVLPMGTMDFTALSKHFVVPDLLHKKSMYQTACWIEE</sequence>